<proteinExistence type="inferred from homology"/>
<dbReference type="OrthoDB" id="1274115at2759"/>
<dbReference type="InterPro" id="IPR051911">
    <property type="entry name" value="SDR_oxidoreductase"/>
</dbReference>
<dbReference type="Pfam" id="PF00106">
    <property type="entry name" value="adh_short"/>
    <property type="match status" value="1"/>
</dbReference>
<comment type="caution">
    <text evidence="3">The sequence shown here is derived from an EMBL/GenBank/DDBJ whole genome shotgun (WGS) entry which is preliminary data.</text>
</comment>
<dbReference type="GO" id="GO:0008667">
    <property type="term" value="F:2,3-dihydro-2,3-dihydroxybenzoate dehydrogenase activity"/>
    <property type="evidence" value="ECO:0007669"/>
    <property type="project" value="InterPro"/>
</dbReference>
<evidence type="ECO:0000256" key="2">
    <source>
        <dbReference type="ARBA" id="ARBA00023002"/>
    </source>
</evidence>
<evidence type="ECO:0000313" key="4">
    <source>
        <dbReference type="Proteomes" id="UP000756921"/>
    </source>
</evidence>
<accession>A0A9P6GKD0</accession>
<dbReference type="Proteomes" id="UP000756921">
    <property type="component" value="Unassembled WGS sequence"/>
</dbReference>
<evidence type="ECO:0000256" key="1">
    <source>
        <dbReference type="ARBA" id="ARBA00006484"/>
    </source>
</evidence>
<dbReference type="InterPro" id="IPR003560">
    <property type="entry name" value="DHB_DH"/>
</dbReference>
<dbReference type="GO" id="GO:0019290">
    <property type="term" value="P:siderophore biosynthetic process"/>
    <property type="evidence" value="ECO:0007669"/>
    <property type="project" value="InterPro"/>
</dbReference>
<keyword evidence="2" id="KW-0560">Oxidoreductase</keyword>
<gene>
    <name evidence="3" type="ORF">PMIN01_04762</name>
</gene>
<dbReference type="Gene3D" id="3.40.50.720">
    <property type="entry name" value="NAD(P)-binding Rossmann-like Domain"/>
    <property type="match status" value="1"/>
</dbReference>
<reference evidence="3" key="1">
    <citation type="journal article" date="2020" name="Mol. Plant Microbe Interact.">
        <title>Genome Sequence of the Biocontrol Agent Coniothyrium minitans strain Conio (IMI 134523).</title>
        <authorList>
            <person name="Patel D."/>
            <person name="Shittu T.A."/>
            <person name="Baroncelli R."/>
            <person name="Muthumeenakshi S."/>
            <person name="Osborne T.H."/>
            <person name="Janganan T.K."/>
            <person name="Sreenivasaprasad S."/>
        </authorList>
    </citation>
    <scope>NUCLEOTIDE SEQUENCE</scope>
    <source>
        <strain evidence="3">Conio</strain>
    </source>
</reference>
<dbReference type="InterPro" id="IPR002347">
    <property type="entry name" value="SDR_fam"/>
</dbReference>
<dbReference type="AlphaFoldDB" id="A0A9P6GKD0"/>
<dbReference type="EMBL" id="WJXW01000004">
    <property type="protein sequence ID" value="KAF9736983.1"/>
    <property type="molecule type" value="Genomic_DNA"/>
</dbReference>
<dbReference type="InterPro" id="IPR036291">
    <property type="entry name" value="NAD(P)-bd_dom_sf"/>
</dbReference>
<protein>
    <submittedName>
        <fullName evidence="3">Short chain dehydrogenase</fullName>
    </submittedName>
</protein>
<evidence type="ECO:0000313" key="3">
    <source>
        <dbReference type="EMBL" id="KAF9736983.1"/>
    </source>
</evidence>
<dbReference type="PRINTS" id="PR01397">
    <property type="entry name" value="DHBDHDRGNASE"/>
</dbReference>
<organism evidence="3 4">
    <name type="scientific">Paraphaeosphaeria minitans</name>
    <dbReference type="NCBI Taxonomy" id="565426"/>
    <lineage>
        <taxon>Eukaryota</taxon>
        <taxon>Fungi</taxon>
        <taxon>Dikarya</taxon>
        <taxon>Ascomycota</taxon>
        <taxon>Pezizomycotina</taxon>
        <taxon>Dothideomycetes</taxon>
        <taxon>Pleosporomycetidae</taxon>
        <taxon>Pleosporales</taxon>
        <taxon>Massarineae</taxon>
        <taxon>Didymosphaeriaceae</taxon>
        <taxon>Paraphaeosphaeria</taxon>
    </lineage>
</organism>
<keyword evidence="4" id="KW-1185">Reference proteome</keyword>
<name>A0A9P6GKD0_9PLEO</name>
<dbReference type="PANTHER" id="PTHR43976">
    <property type="entry name" value="SHORT CHAIN DEHYDROGENASE"/>
    <property type="match status" value="1"/>
</dbReference>
<sequence>MATQTLVWFITAASSGFGHYIALEALRRGHHVIASGRTLSKLAPLADAGAHTVVLDVTAPLPAIQAIAKDAVAKYGYISHLVNAAGYVLIGAVEETSPQEDYDTFNTNVFGTLNVNKAFLPYLRAGAGHRTICNFGSIASWTGGAGAALYYSTKWAVSGLSEAMREELSPFGIAVTTIAAYEESAAGNTRRGLKGYDGSLWEVISGPAIREKIEKTVTLLDEWEGVTGKTDHEE</sequence>
<comment type="similarity">
    <text evidence="1">Belongs to the short-chain dehydrogenases/reductases (SDR) family.</text>
</comment>
<dbReference type="SUPFAM" id="SSF51735">
    <property type="entry name" value="NAD(P)-binding Rossmann-fold domains"/>
    <property type="match status" value="1"/>
</dbReference>
<dbReference type="PANTHER" id="PTHR43976:SF16">
    <property type="entry name" value="SHORT-CHAIN DEHYDROGENASE_REDUCTASE FAMILY PROTEIN"/>
    <property type="match status" value="1"/>
</dbReference>